<evidence type="ECO:0000256" key="2">
    <source>
        <dbReference type="SAM" id="Phobius"/>
    </source>
</evidence>
<keyword evidence="2" id="KW-0472">Membrane</keyword>
<keyword evidence="2" id="KW-1133">Transmembrane helix</keyword>
<feature type="region of interest" description="Disordered" evidence="1">
    <location>
        <begin position="1"/>
        <end position="32"/>
    </location>
</feature>
<keyword evidence="4" id="KW-1185">Reference proteome</keyword>
<organism evidence="3 4">
    <name type="scientific">Neolecta irregularis (strain DAH-3)</name>
    <dbReference type="NCBI Taxonomy" id="1198029"/>
    <lineage>
        <taxon>Eukaryota</taxon>
        <taxon>Fungi</taxon>
        <taxon>Dikarya</taxon>
        <taxon>Ascomycota</taxon>
        <taxon>Taphrinomycotina</taxon>
        <taxon>Neolectales</taxon>
        <taxon>Neolectaceae</taxon>
        <taxon>Neolecta</taxon>
    </lineage>
</organism>
<dbReference type="Proteomes" id="UP000186594">
    <property type="component" value="Unassembled WGS sequence"/>
</dbReference>
<sequence length="207" mass="23138">PVHTGLRRIASTQRPPSASDHSHQPPSSRSLSLSLPQYTMGFIDELKTRNFSIYAQWMGILSIILCLALGIANFIANLIPLKLLIVIWGIITMHSPLLTASPDCPRLMGIVLIFVERRLYPQIQQQLVPRRHLHRVSRSNVFTDLPALPSLNSSPQSKNQPLLSLSASLNYLPRFSTLLLLSKARNSLLALLSEAWESPSEWSSNQT</sequence>
<proteinExistence type="predicted"/>
<evidence type="ECO:0000313" key="4">
    <source>
        <dbReference type="Proteomes" id="UP000186594"/>
    </source>
</evidence>
<evidence type="ECO:0000313" key="3">
    <source>
        <dbReference type="EMBL" id="OLL23630.1"/>
    </source>
</evidence>
<keyword evidence="2" id="KW-0812">Transmembrane</keyword>
<accession>A0A1U7LLT9</accession>
<feature type="transmembrane region" description="Helical" evidence="2">
    <location>
        <begin position="54"/>
        <end position="76"/>
    </location>
</feature>
<dbReference type="AlphaFoldDB" id="A0A1U7LLT9"/>
<gene>
    <name evidence="3" type="ORF">NEOLI_004096</name>
</gene>
<dbReference type="EMBL" id="LXFE01001401">
    <property type="protein sequence ID" value="OLL23630.1"/>
    <property type="molecule type" value="Genomic_DNA"/>
</dbReference>
<name>A0A1U7LLT9_NEOID</name>
<dbReference type="STRING" id="1198029.A0A1U7LLT9"/>
<protein>
    <submittedName>
        <fullName evidence="3">Golgi apparatus membrane protein TVP18</fullName>
    </submittedName>
</protein>
<evidence type="ECO:0000256" key="1">
    <source>
        <dbReference type="SAM" id="MobiDB-lite"/>
    </source>
</evidence>
<comment type="caution">
    <text evidence="3">The sequence shown here is derived from an EMBL/GenBank/DDBJ whole genome shotgun (WGS) entry which is preliminary data.</text>
</comment>
<dbReference type="OrthoDB" id="5591789at2759"/>
<reference evidence="3 4" key="1">
    <citation type="submission" date="2016-04" db="EMBL/GenBank/DDBJ databases">
        <title>Evolutionary innovation and constraint leading to complex multicellularity in the Ascomycota.</title>
        <authorList>
            <person name="Cisse O."/>
            <person name="Nguyen A."/>
            <person name="Hewitt D.A."/>
            <person name="Jedd G."/>
            <person name="Stajich J.E."/>
        </authorList>
    </citation>
    <scope>NUCLEOTIDE SEQUENCE [LARGE SCALE GENOMIC DNA]</scope>
    <source>
        <strain evidence="3 4">DAH-3</strain>
    </source>
</reference>
<feature type="non-terminal residue" evidence="3">
    <location>
        <position position="1"/>
    </location>
</feature>